<evidence type="ECO:0000256" key="6">
    <source>
        <dbReference type="ARBA" id="ARBA00023014"/>
    </source>
</evidence>
<sequence>MFVCLCKGVSDRQLKQAVTDGANSWREVRIETECATQCGKCACMAKAIVDDALAQKFEDFDLAYAV</sequence>
<evidence type="ECO:0000256" key="1">
    <source>
        <dbReference type="ARBA" id="ARBA00022448"/>
    </source>
</evidence>
<keyword evidence="3" id="KW-0479">Metal-binding</keyword>
<dbReference type="Proteomes" id="UP001269375">
    <property type="component" value="Unassembled WGS sequence"/>
</dbReference>
<comment type="caution">
    <text evidence="11">The sequence shown here is derived from an EMBL/GenBank/DDBJ whole genome shotgun (WGS) entry which is preliminary data.</text>
</comment>
<gene>
    <name evidence="11" type="ORF">QC825_03250</name>
</gene>
<keyword evidence="2" id="KW-0001">2Fe-2S</keyword>
<evidence type="ECO:0000313" key="11">
    <source>
        <dbReference type="EMBL" id="MDR5895094.1"/>
    </source>
</evidence>
<dbReference type="EMBL" id="JARWAO010000001">
    <property type="protein sequence ID" value="MDR5895094.1"/>
    <property type="molecule type" value="Genomic_DNA"/>
</dbReference>
<evidence type="ECO:0000256" key="4">
    <source>
        <dbReference type="ARBA" id="ARBA00022982"/>
    </source>
</evidence>
<organism evidence="11 12">
    <name type="scientific">Larsenimonas suaedae</name>
    <dbReference type="NCBI Taxonomy" id="1851019"/>
    <lineage>
        <taxon>Bacteria</taxon>
        <taxon>Pseudomonadati</taxon>
        <taxon>Pseudomonadota</taxon>
        <taxon>Gammaproteobacteria</taxon>
        <taxon>Oceanospirillales</taxon>
        <taxon>Halomonadaceae</taxon>
        <taxon>Larsenimonas</taxon>
    </lineage>
</organism>
<protein>
    <recommendedName>
        <fullName evidence="8">Bacterioferritin-associated ferredoxin</fullName>
    </recommendedName>
</protein>
<comment type="similarity">
    <text evidence="9">Belongs to the Bfd family.</text>
</comment>
<feature type="domain" description="BFD-like [2Fe-2S]-binding" evidence="10">
    <location>
        <begin position="3"/>
        <end position="50"/>
    </location>
</feature>
<evidence type="ECO:0000256" key="7">
    <source>
        <dbReference type="ARBA" id="ARBA00034078"/>
    </source>
</evidence>
<evidence type="ECO:0000256" key="8">
    <source>
        <dbReference type="ARBA" id="ARBA00039386"/>
    </source>
</evidence>
<keyword evidence="6" id="KW-0411">Iron-sulfur</keyword>
<dbReference type="RefSeq" id="WP_251592222.1">
    <property type="nucleotide sequence ID" value="NZ_JAMLJI010000002.1"/>
</dbReference>
<accession>A0ABU1GSU8</accession>
<evidence type="ECO:0000313" key="12">
    <source>
        <dbReference type="Proteomes" id="UP001269375"/>
    </source>
</evidence>
<keyword evidence="5" id="KW-0408">Iron</keyword>
<evidence type="ECO:0000259" key="10">
    <source>
        <dbReference type="Pfam" id="PF04324"/>
    </source>
</evidence>
<dbReference type="InterPro" id="IPR041854">
    <property type="entry name" value="BFD-like_2Fe2S-bd_dom_sf"/>
</dbReference>
<evidence type="ECO:0000256" key="3">
    <source>
        <dbReference type="ARBA" id="ARBA00022723"/>
    </source>
</evidence>
<evidence type="ECO:0000256" key="2">
    <source>
        <dbReference type="ARBA" id="ARBA00022714"/>
    </source>
</evidence>
<evidence type="ECO:0000256" key="9">
    <source>
        <dbReference type="ARBA" id="ARBA00046332"/>
    </source>
</evidence>
<proteinExistence type="inferred from homology"/>
<evidence type="ECO:0000256" key="5">
    <source>
        <dbReference type="ARBA" id="ARBA00023004"/>
    </source>
</evidence>
<dbReference type="Gene3D" id="1.10.10.1100">
    <property type="entry name" value="BFD-like [2Fe-2S]-binding domain"/>
    <property type="match status" value="1"/>
</dbReference>
<comment type="cofactor">
    <cofactor evidence="7">
        <name>[2Fe-2S] cluster</name>
        <dbReference type="ChEBI" id="CHEBI:190135"/>
    </cofactor>
</comment>
<dbReference type="InterPro" id="IPR007419">
    <property type="entry name" value="BFD-like_2Fe2S-bd_dom"/>
</dbReference>
<dbReference type="PANTHER" id="PTHR37424:SF1">
    <property type="entry name" value="BACTERIOFERRITIN-ASSOCIATED FERREDOXIN"/>
    <property type="match status" value="1"/>
</dbReference>
<keyword evidence="12" id="KW-1185">Reference proteome</keyword>
<keyword evidence="1" id="KW-0813">Transport</keyword>
<dbReference type="InterPro" id="IPR052371">
    <property type="entry name" value="BFD-associated_ferredoxin"/>
</dbReference>
<dbReference type="Pfam" id="PF04324">
    <property type="entry name" value="Fer2_BFD"/>
    <property type="match status" value="1"/>
</dbReference>
<dbReference type="PANTHER" id="PTHR37424">
    <property type="entry name" value="BACTERIOFERRITIN-ASSOCIATED FERREDOXIN"/>
    <property type="match status" value="1"/>
</dbReference>
<reference evidence="11 12" key="1">
    <citation type="submission" date="2023-04" db="EMBL/GenBank/DDBJ databases">
        <title>A long-awaited taxogenomic arrangement of the family Halomonadaceae.</title>
        <authorList>
            <person name="De La Haba R."/>
            <person name="Chuvochina M."/>
            <person name="Wittouck S."/>
            <person name="Arahal D.R."/>
            <person name="Sanchez-Porro C."/>
            <person name="Hugenholtz P."/>
            <person name="Ventosa A."/>
        </authorList>
    </citation>
    <scope>NUCLEOTIDE SEQUENCE [LARGE SCALE GENOMIC DNA]</scope>
    <source>
        <strain evidence="11 12">DSM 22428</strain>
    </source>
</reference>
<name>A0ABU1GSU8_9GAMM</name>
<keyword evidence="4" id="KW-0249">Electron transport</keyword>